<evidence type="ECO:0000259" key="6">
    <source>
        <dbReference type="Pfam" id="PF00916"/>
    </source>
</evidence>
<feature type="transmembrane region" description="Helical" evidence="5">
    <location>
        <begin position="47"/>
        <end position="73"/>
    </location>
</feature>
<dbReference type="Pfam" id="PF00916">
    <property type="entry name" value="Sulfate_transp"/>
    <property type="match status" value="2"/>
</dbReference>
<evidence type="ECO:0000256" key="4">
    <source>
        <dbReference type="ARBA" id="ARBA00023136"/>
    </source>
</evidence>
<dbReference type="OrthoDB" id="288203at2759"/>
<feature type="transmembrane region" description="Helical" evidence="5">
    <location>
        <begin position="432"/>
        <end position="449"/>
    </location>
</feature>
<feature type="transmembrane region" description="Helical" evidence="5">
    <location>
        <begin position="79"/>
        <end position="103"/>
    </location>
</feature>
<dbReference type="InterPro" id="IPR001902">
    <property type="entry name" value="SLC26A/SulP_fam"/>
</dbReference>
<feature type="transmembrane region" description="Helical" evidence="5">
    <location>
        <begin position="581"/>
        <end position="600"/>
    </location>
</feature>
<feature type="transmembrane region" description="Helical" evidence="5">
    <location>
        <begin position="484"/>
        <end position="503"/>
    </location>
</feature>
<evidence type="ECO:0000313" key="7">
    <source>
        <dbReference type="EMBL" id="KAJ1969457.1"/>
    </source>
</evidence>
<sequence>MSLLSQTTPGETQPVSRCGVIDRCKKYIPVLKWGPQYVAKRDLPADLIAGLTVSTIVIPQSMAYAMLAMYGLYTSMVPVAMYALFGTCPHMATGIFALAALLIGDAALQVMQQTANSLTRLAPIQAFVAVVLALSFTIGIVQLVIGFLRLGKLLSNHLLPDPLVTGLTTAAALHVATSQFRSFLGIVVPFNTDPTQAASVTITADNDQFLLVRRWYYILGHLHNIHWPTFLMAMSSTALMLLLKAVENHRVKNYRLRMEQYSQATRHQGTTSTLTTDDTVCSRLASDSDDTLSTPVSPKCSPSFVAIGVNRYSHLGAVDLASHPSTSTFKVNSDGISDSSSLHRVSSSNDEGDEGIVIENEFSSLCANANPAFSTGYGSIASTFAPRRGALPRKPQDEVPPSWFRWGSLRSNGQTASGRACKPGVHIPIPDVLLVIVLYSVLTLAFGWHKTYGIDIVGSIPSGFPTFRFPLQVVNVPFWTWLEVYVPPALQVGLIIYILTISIGKTFAKQHNYADPVNENQELFALGISSIIGSCFSGIANCGSLTRSAVLTSTGAKSQVASLISAVVVCFTLLWLTPFFYYVPFPVLAAVILLACQSLIGQISQLPELFRTRRYVNCFLWLTTFFAVVLFSVAIGIAVGMVMALGVTVLRWLRFLPKATTTDPCDCGLTDCQCDVVIVDRVVN</sequence>
<keyword evidence="8" id="KW-1185">Reference proteome</keyword>
<comment type="subcellular location">
    <subcellularLocation>
        <location evidence="1">Membrane</location>
        <topology evidence="1">Multi-pass membrane protein</topology>
    </subcellularLocation>
</comment>
<dbReference type="GO" id="GO:0016020">
    <property type="term" value="C:membrane"/>
    <property type="evidence" value="ECO:0007669"/>
    <property type="project" value="UniProtKB-SubCell"/>
</dbReference>
<gene>
    <name evidence="7" type="ORF">IWQ62_000609</name>
</gene>
<feature type="transmembrane region" description="Helical" evidence="5">
    <location>
        <begin position="523"/>
        <end position="540"/>
    </location>
</feature>
<evidence type="ECO:0000256" key="2">
    <source>
        <dbReference type="ARBA" id="ARBA00022692"/>
    </source>
</evidence>
<dbReference type="Proteomes" id="UP001150925">
    <property type="component" value="Unassembled WGS sequence"/>
</dbReference>
<feature type="transmembrane region" description="Helical" evidence="5">
    <location>
        <begin position="620"/>
        <end position="650"/>
    </location>
</feature>
<evidence type="ECO:0000256" key="5">
    <source>
        <dbReference type="SAM" id="Phobius"/>
    </source>
</evidence>
<dbReference type="AlphaFoldDB" id="A0A9W8B0X5"/>
<reference evidence="7" key="1">
    <citation type="submission" date="2022-07" db="EMBL/GenBank/DDBJ databases">
        <title>Phylogenomic reconstructions and comparative analyses of Kickxellomycotina fungi.</title>
        <authorList>
            <person name="Reynolds N.K."/>
            <person name="Stajich J.E."/>
            <person name="Barry K."/>
            <person name="Grigoriev I.V."/>
            <person name="Crous P."/>
            <person name="Smith M.E."/>
        </authorList>
    </citation>
    <scope>NUCLEOTIDE SEQUENCE</scope>
    <source>
        <strain evidence="7">RSA 1196</strain>
    </source>
</reference>
<feature type="transmembrane region" description="Helical" evidence="5">
    <location>
        <begin position="560"/>
        <end position="576"/>
    </location>
</feature>
<name>A0A9W8B0X5_9FUNG</name>
<protein>
    <recommendedName>
        <fullName evidence="6">SLC26A/SulP transporter domain-containing protein</fullName>
    </recommendedName>
</protein>
<keyword evidence="3 5" id="KW-1133">Transmembrane helix</keyword>
<feature type="domain" description="SLC26A/SulP transporter" evidence="6">
    <location>
        <begin position="45"/>
        <end position="251"/>
    </location>
</feature>
<keyword evidence="2 5" id="KW-0812">Transmembrane</keyword>
<keyword evidence="4 5" id="KW-0472">Membrane</keyword>
<accession>A0A9W8B0X5</accession>
<dbReference type="InterPro" id="IPR011547">
    <property type="entry name" value="SLC26A/SulP_dom"/>
</dbReference>
<feature type="transmembrane region" description="Helical" evidence="5">
    <location>
        <begin position="124"/>
        <end position="148"/>
    </location>
</feature>
<dbReference type="GO" id="GO:0055085">
    <property type="term" value="P:transmembrane transport"/>
    <property type="evidence" value="ECO:0007669"/>
    <property type="project" value="InterPro"/>
</dbReference>
<evidence type="ECO:0000313" key="8">
    <source>
        <dbReference type="Proteomes" id="UP001150925"/>
    </source>
</evidence>
<proteinExistence type="predicted"/>
<organism evidence="7 8">
    <name type="scientific">Dispira parvispora</name>
    <dbReference type="NCBI Taxonomy" id="1520584"/>
    <lineage>
        <taxon>Eukaryota</taxon>
        <taxon>Fungi</taxon>
        <taxon>Fungi incertae sedis</taxon>
        <taxon>Zoopagomycota</taxon>
        <taxon>Kickxellomycotina</taxon>
        <taxon>Dimargaritomycetes</taxon>
        <taxon>Dimargaritales</taxon>
        <taxon>Dimargaritaceae</taxon>
        <taxon>Dispira</taxon>
    </lineage>
</organism>
<feature type="domain" description="SLC26A/SulP transporter" evidence="6">
    <location>
        <begin position="424"/>
        <end position="623"/>
    </location>
</feature>
<feature type="transmembrane region" description="Helical" evidence="5">
    <location>
        <begin position="225"/>
        <end position="246"/>
    </location>
</feature>
<dbReference type="EMBL" id="JANBPY010000057">
    <property type="protein sequence ID" value="KAJ1969457.1"/>
    <property type="molecule type" value="Genomic_DNA"/>
</dbReference>
<evidence type="ECO:0000256" key="3">
    <source>
        <dbReference type="ARBA" id="ARBA00022989"/>
    </source>
</evidence>
<dbReference type="PANTHER" id="PTHR11814">
    <property type="entry name" value="SULFATE TRANSPORTER"/>
    <property type="match status" value="1"/>
</dbReference>
<comment type="caution">
    <text evidence="7">The sequence shown here is derived from an EMBL/GenBank/DDBJ whole genome shotgun (WGS) entry which is preliminary data.</text>
</comment>
<evidence type="ECO:0000256" key="1">
    <source>
        <dbReference type="ARBA" id="ARBA00004141"/>
    </source>
</evidence>